<gene>
    <name evidence="8" type="ORF">WHR41_00543</name>
</gene>
<dbReference type="EMBL" id="JAAQHG020000002">
    <property type="protein sequence ID" value="KAL1590747.1"/>
    <property type="molecule type" value="Genomic_DNA"/>
</dbReference>
<comment type="caution">
    <text evidence="8">The sequence shown here is derived from an EMBL/GenBank/DDBJ whole genome shotgun (WGS) entry which is preliminary data.</text>
</comment>
<feature type="region of interest" description="Disordered" evidence="7">
    <location>
        <begin position="540"/>
        <end position="559"/>
    </location>
</feature>
<evidence type="ECO:0000256" key="5">
    <source>
        <dbReference type="ARBA" id="ARBA00023242"/>
    </source>
</evidence>
<evidence type="ECO:0000256" key="3">
    <source>
        <dbReference type="ARBA" id="ARBA00021704"/>
    </source>
</evidence>
<dbReference type="PANTHER" id="PTHR12945:SF0">
    <property type="entry name" value="TRNA (ADENINE(58)-N(1))-METHYLTRANSFERASE NON-CATALYTIC SUBUNIT TRM6"/>
    <property type="match status" value="1"/>
</dbReference>
<dbReference type="GeneID" id="96001987"/>
<evidence type="ECO:0000256" key="4">
    <source>
        <dbReference type="ARBA" id="ARBA00022694"/>
    </source>
</evidence>
<name>A0AB34L361_9PEZI</name>
<keyword evidence="4" id="KW-0819">tRNA processing</keyword>
<reference evidence="8 9" key="1">
    <citation type="journal article" date="2020" name="Microbiol. Resour. Announc.">
        <title>Draft Genome Sequence of a Cladosporium Species Isolated from the Mesophotic Ascidian Didemnum maculosum.</title>
        <authorList>
            <person name="Gioti A."/>
            <person name="Siaperas R."/>
            <person name="Nikolaivits E."/>
            <person name="Le Goff G."/>
            <person name="Ouazzani J."/>
            <person name="Kotoulas G."/>
            <person name="Topakas E."/>
        </authorList>
    </citation>
    <scope>NUCLEOTIDE SEQUENCE [LARGE SCALE GENOMIC DNA]</scope>
    <source>
        <strain evidence="8 9">TM138-S3</strain>
    </source>
</reference>
<comment type="similarity">
    <text evidence="2">Belongs to the TRM6/GCD10 family.</text>
</comment>
<dbReference type="GO" id="GO:0005634">
    <property type="term" value="C:nucleus"/>
    <property type="evidence" value="ECO:0007669"/>
    <property type="project" value="UniProtKB-SubCell"/>
</dbReference>
<evidence type="ECO:0000313" key="9">
    <source>
        <dbReference type="Proteomes" id="UP000803884"/>
    </source>
</evidence>
<keyword evidence="9" id="KW-1185">Reference proteome</keyword>
<evidence type="ECO:0000256" key="6">
    <source>
        <dbReference type="ARBA" id="ARBA00032319"/>
    </source>
</evidence>
<dbReference type="AlphaFoldDB" id="A0AB34L361"/>
<proteinExistence type="inferred from homology"/>
<dbReference type="InterPro" id="IPR017423">
    <property type="entry name" value="TRM6"/>
</dbReference>
<evidence type="ECO:0000256" key="7">
    <source>
        <dbReference type="SAM" id="MobiDB-lite"/>
    </source>
</evidence>
<dbReference type="Proteomes" id="UP000803884">
    <property type="component" value="Unassembled WGS sequence"/>
</dbReference>
<dbReference type="RefSeq" id="XP_069233852.1">
    <property type="nucleotide sequence ID" value="XM_069369149.1"/>
</dbReference>
<dbReference type="Pfam" id="PF04189">
    <property type="entry name" value="Gcd10p"/>
    <property type="match status" value="1"/>
</dbReference>
<dbReference type="PANTHER" id="PTHR12945">
    <property type="entry name" value="TRANSLATION INITIATION FACTOR EIF3-RELATED"/>
    <property type="match status" value="1"/>
</dbReference>
<sequence length="559" mass="61500">MATSNGRIQPNSWVFLRLASDLLRAVEIKPNTIIEIGKYGSVPSNLLLGRPLYYTYEVLEKQEGELYSRLRAVPPSELNADVIAEEATPDESRAEPGTPSGSGGEGIDIVADDGTVIIKNNRLTIDDASRQALSHTEIEELKKSSGGKEIIEQILANHAGLDEKTAFSKAKYTLRKSKKYLKRFTVLPMELGFLIDYIMLKEPARTMEIREETLGLAMAWSNVHFSKSIDGDDNLGVTAPGGRWLVLDDTGGLVTAAVAERMNLLRKDNTTAQTQANNGAPEPSEVSMENGDSDAKPHTPVVHHDFPIPASSNTITVLHAAVQANISLLKYFDYDGNNPDPDHPLHNHLKTLSWLQLLHPEEDPTYREPETATPEVMQTWKSGKRGTYFKKRRRWERCKAIVDETRAGGFDGLIVASHIDPSTIFPHVIPLIRGGGHVVVYSPTVESLVNLSDLYSKDRRTAYLSALAQGNEPDKEDFPVDPRLLLAPTLQTSRIREYQVLPGRTHPLMTSKGGSEGFVFTARRVIPLEGGVEARGNFGKKRKVDQANGSDVAAAAPST</sequence>
<feature type="compositionally biased region" description="Basic and acidic residues" evidence="7">
    <location>
        <begin position="293"/>
        <end position="305"/>
    </location>
</feature>
<accession>A0AB34L361</accession>
<evidence type="ECO:0000313" key="8">
    <source>
        <dbReference type="EMBL" id="KAL1590747.1"/>
    </source>
</evidence>
<dbReference type="GO" id="GO:0031515">
    <property type="term" value="C:tRNA (m1A) methyltransferase complex"/>
    <property type="evidence" value="ECO:0007669"/>
    <property type="project" value="InterPro"/>
</dbReference>
<dbReference type="GO" id="GO:0030488">
    <property type="term" value="P:tRNA methylation"/>
    <property type="evidence" value="ECO:0007669"/>
    <property type="project" value="InterPro"/>
</dbReference>
<protein>
    <recommendedName>
        <fullName evidence="3">tRNA (adenine(58)-N(1))-methyltransferase non-catalytic subunit TRM6</fullName>
    </recommendedName>
    <alternativeName>
        <fullName evidence="6">tRNA(m1A58)-methyltransferase subunit TRM6</fullName>
    </alternativeName>
</protein>
<keyword evidence="5" id="KW-0539">Nucleus</keyword>
<evidence type="ECO:0000256" key="2">
    <source>
        <dbReference type="ARBA" id="ARBA00008320"/>
    </source>
</evidence>
<feature type="region of interest" description="Disordered" evidence="7">
    <location>
        <begin position="85"/>
        <end position="106"/>
    </location>
</feature>
<evidence type="ECO:0000256" key="1">
    <source>
        <dbReference type="ARBA" id="ARBA00004123"/>
    </source>
</evidence>
<organism evidence="8 9">
    <name type="scientific">Cladosporium halotolerans</name>
    <dbReference type="NCBI Taxonomy" id="1052096"/>
    <lineage>
        <taxon>Eukaryota</taxon>
        <taxon>Fungi</taxon>
        <taxon>Dikarya</taxon>
        <taxon>Ascomycota</taxon>
        <taxon>Pezizomycotina</taxon>
        <taxon>Dothideomycetes</taxon>
        <taxon>Dothideomycetidae</taxon>
        <taxon>Cladosporiales</taxon>
        <taxon>Cladosporiaceae</taxon>
        <taxon>Cladosporium</taxon>
    </lineage>
</organism>
<feature type="region of interest" description="Disordered" evidence="7">
    <location>
        <begin position="269"/>
        <end position="305"/>
    </location>
</feature>
<comment type="subcellular location">
    <subcellularLocation>
        <location evidence="1">Nucleus</location>
    </subcellularLocation>
</comment>